<dbReference type="AlphaFoldDB" id="A0A6J7KB95"/>
<gene>
    <name evidence="1" type="ORF">UFOPK3773_01475</name>
</gene>
<sequence>MILAVGFVALGAMVVWAVSALRSMRSGGPAVSSTAGLPYLAIPNPLPEATRREPVVCLSHNDLDQPPVVGNGGLWMSPTDVVFHSAAGTLSMPRPLLFAESTTEVPDLSVSVDPSEPVLSIGWTTRAGIPAVAAFRTPDATGWAIALRS</sequence>
<reference evidence="1" key="1">
    <citation type="submission" date="2020-05" db="EMBL/GenBank/DDBJ databases">
        <authorList>
            <person name="Chiriac C."/>
            <person name="Salcher M."/>
            <person name="Ghai R."/>
            <person name="Kavagutti S V."/>
        </authorList>
    </citation>
    <scope>NUCLEOTIDE SEQUENCE</scope>
</reference>
<proteinExistence type="predicted"/>
<organism evidence="1">
    <name type="scientific">freshwater metagenome</name>
    <dbReference type="NCBI Taxonomy" id="449393"/>
    <lineage>
        <taxon>unclassified sequences</taxon>
        <taxon>metagenomes</taxon>
        <taxon>ecological metagenomes</taxon>
    </lineage>
</organism>
<name>A0A6J7KB95_9ZZZZ</name>
<accession>A0A6J7KB95</accession>
<evidence type="ECO:0000313" key="1">
    <source>
        <dbReference type="EMBL" id="CAB4952203.1"/>
    </source>
</evidence>
<protein>
    <submittedName>
        <fullName evidence="1">Unannotated protein</fullName>
    </submittedName>
</protein>
<dbReference type="EMBL" id="CAFBNF010000179">
    <property type="protein sequence ID" value="CAB4952203.1"/>
    <property type="molecule type" value="Genomic_DNA"/>
</dbReference>